<proteinExistence type="predicted"/>
<dbReference type="EMBL" id="QFPN01000012">
    <property type="protein sequence ID" value="PZQ11291.1"/>
    <property type="molecule type" value="Genomic_DNA"/>
</dbReference>
<name>A0A2W5K3A9_ANCNO</name>
<protein>
    <submittedName>
        <fullName evidence="2">MOSC domain-containing protein</fullName>
    </submittedName>
</protein>
<gene>
    <name evidence="2" type="ORF">DI565_18530</name>
</gene>
<organism evidence="2 3">
    <name type="scientific">Ancylobacter novellus</name>
    <name type="common">Thiobacillus novellus</name>
    <dbReference type="NCBI Taxonomy" id="921"/>
    <lineage>
        <taxon>Bacteria</taxon>
        <taxon>Pseudomonadati</taxon>
        <taxon>Pseudomonadota</taxon>
        <taxon>Alphaproteobacteria</taxon>
        <taxon>Hyphomicrobiales</taxon>
        <taxon>Xanthobacteraceae</taxon>
        <taxon>Ancylobacter</taxon>
    </lineage>
</organism>
<dbReference type="GO" id="GO:0003824">
    <property type="term" value="F:catalytic activity"/>
    <property type="evidence" value="ECO:0007669"/>
    <property type="project" value="InterPro"/>
</dbReference>
<dbReference type="Pfam" id="PF03476">
    <property type="entry name" value="MOSC_N"/>
    <property type="match status" value="1"/>
</dbReference>
<dbReference type="SUPFAM" id="SSF50800">
    <property type="entry name" value="PK beta-barrel domain-like"/>
    <property type="match status" value="1"/>
</dbReference>
<comment type="caution">
    <text evidence="2">The sequence shown here is derived from an EMBL/GenBank/DDBJ whole genome shotgun (WGS) entry which is preliminary data.</text>
</comment>
<dbReference type="GO" id="GO:0030170">
    <property type="term" value="F:pyridoxal phosphate binding"/>
    <property type="evidence" value="ECO:0007669"/>
    <property type="project" value="InterPro"/>
</dbReference>
<evidence type="ECO:0000313" key="3">
    <source>
        <dbReference type="Proteomes" id="UP000249577"/>
    </source>
</evidence>
<dbReference type="GO" id="GO:0030151">
    <property type="term" value="F:molybdenum ion binding"/>
    <property type="evidence" value="ECO:0007669"/>
    <property type="project" value="InterPro"/>
</dbReference>
<sequence>MTVEIGRVAALRRFPVKGLSAEPLDAVDVEPGRQIAGDRAYAIENGPSGFDPQAPVKLPKTRFLCLMRNARLAALRTRFDETTQRLDVERDETLAVSADLSSEAGLAEAQAFFTAYMGEEQRGPLRVLPAPGRHTFSDTAKGVLSLINLASVAAIEDFVNAPVDPLRFRGNVDFEGFAAWSELDWVDRDVEIGGTRFRIVARTVRCAATEVEPSTAERNLQIPKALQRNLGHADCGVYAEPITGGRIALGDPVRLL</sequence>
<dbReference type="Proteomes" id="UP000249577">
    <property type="component" value="Unassembled WGS sequence"/>
</dbReference>
<dbReference type="Pfam" id="PF03473">
    <property type="entry name" value="MOSC"/>
    <property type="match status" value="1"/>
</dbReference>
<evidence type="ECO:0000259" key="1">
    <source>
        <dbReference type="PROSITE" id="PS51340"/>
    </source>
</evidence>
<dbReference type="PROSITE" id="PS51340">
    <property type="entry name" value="MOSC"/>
    <property type="match status" value="1"/>
</dbReference>
<feature type="domain" description="MOSC" evidence="1">
    <location>
        <begin position="117"/>
        <end position="256"/>
    </location>
</feature>
<evidence type="ECO:0000313" key="2">
    <source>
        <dbReference type="EMBL" id="PZQ11291.1"/>
    </source>
</evidence>
<dbReference type="InterPro" id="IPR011037">
    <property type="entry name" value="Pyrv_Knase-like_insert_dom_sf"/>
</dbReference>
<dbReference type="InterPro" id="IPR005303">
    <property type="entry name" value="MOCOS_middle"/>
</dbReference>
<accession>A0A2W5K3A9</accession>
<dbReference type="InterPro" id="IPR005302">
    <property type="entry name" value="MoCF_Sase_C"/>
</dbReference>
<dbReference type="AlphaFoldDB" id="A0A2W5K3A9"/>
<reference evidence="2 3" key="1">
    <citation type="submission" date="2017-08" db="EMBL/GenBank/DDBJ databases">
        <title>Infants hospitalized years apart are colonized by the same room-sourced microbial strains.</title>
        <authorList>
            <person name="Brooks B."/>
            <person name="Olm M.R."/>
            <person name="Firek B.A."/>
            <person name="Baker R."/>
            <person name="Thomas B.C."/>
            <person name="Morowitz M.J."/>
            <person name="Banfield J.F."/>
        </authorList>
    </citation>
    <scope>NUCLEOTIDE SEQUENCE [LARGE SCALE GENOMIC DNA]</scope>
    <source>
        <strain evidence="2">S2_005_003_R2_43</strain>
    </source>
</reference>